<accession>A0A736R838</accession>
<dbReference type="Pfam" id="PF01381">
    <property type="entry name" value="HTH_3"/>
    <property type="match status" value="1"/>
</dbReference>
<dbReference type="PANTHER" id="PTHR46558:SF11">
    <property type="entry name" value="HTH-TYPE TRANSCRIPTIONAL REGULATOR XRE"/>
    <property type="match status" value="1"/>
</dbReference>
<keyword evidence="1" id="KW-0238">DNA-binding</keyword>
<gene>
    <name evidence="3" type="ORF">GNB58_004822</name>
</gene>
<dbReference type="PROSITE" id="PS50943">
    <property type="entry name" value="HTH_CROC1"/>
    <property type="match status" value="1"/>
</dbReference>
<proteinExistence type="predicted"/>
<evidence type="ECO:0000256" key="1">
    <source>
        <dbReference type="ARBA" id="ARBA00023125"/>
    </source>
</evidence>
<dbReference type="AlphaFoldDB" id="A0A736R838"/>
<dbReference type="Gene3D" id="1.10.260.40">
    <property type="entry name" value="lambda repressor-like DNA-binding domains"/>
    <property type="match status" value="1"/>
</dbReference>
<dbReference type="PANTHER" id="PTHR46558">
    <property type="entry name" value="TRACRIPTIONAL REGULATORY PROTEIN-RELATED-RELATED"/>
    <property type="match status" value="1"/>
</dbReference>
<name>A0A736R838_SALHO</name>
<feature type="domain" description="HTH cro/C1-type" evidence="2">
    <location>
        <begin position="20"/>
        <end position="74"/>
    </location>
</feature>
<dbReference type="GO" id="GO:0003677">
    <property type="term" value="F:DNA binding"/>
    <property type="evidence" value="ECO:0007669"/>
    <property type="project" value="UniProtKB-KW"/>
</dbReference>
<dbReference type="InterPro" id="IPR001387">
    <property type="entry name" value="Cro/C1-type_HTH"/>
</dbReference>
<dbReference type="SUPFAM" id="SSF47413">
    <property type="entry name" value="lambda repressor-like DNA-binding domains"/>
    <property type="match status" value="1"/>
</dbReference>
<comment type="caution">
    <text evidence="3">The sequence shown here is derived from an EMBL/GenBank/DDBJ whole genome shotgun (WGS) entry which is preliminary data.</text>
</comment>
<evidence type="ECO:0000313" key="3">
    <source>
        <dbReference type="EMBL" id="HAE7767705.1"/>
    </source>
</evidence>
<protein>
    <submittedName>
        <fullName evidence="3">Helix-turn-helix transcriptional regulator</fullName>
    </submittedName>
</protein>
<dbReference type="InterPro" id="IPR010982">
    <property type="entry name" value="Lambda_DNA-bd_dom_sf"/>
</dbReference>
<dbReference type="CDD" id="cd00093">
    <property type="entry name" value="HTH_XRE"/>
    <property type="match status" value="1"/>
</dbReference>
<evidence type="ECO:0000259" key="2">
    <source>
        <dbReference type="PROSITE" id="PS50943"/>
    </source>
</evidence>
<dbReference type="SMART" id="SM00530">
    <property type="entry name" value="HTH_XRE"/>
    <property type="match status" value="1"/>
</dbReference>
<reference evidence="3" key="2">
    <citation type="submission" date="2018-07" db="EMBL/GenBank/DDBJ databases">
        <authorList>
            <consortium name="NCBI Pathogen Detection Project"/>
        </authorList>
    </citation>
    <scope>NUCLEOTIDE SEQUENCE</scope>
    <source>
        <strain evidence="3">2584-68</strain>
    </source>
</reference>
<organism evidence="3">
    <name type="scientific">Salmonella enterica subsp. houtenae serovar 45:g,z51:-</name>
    <dbReference type="NCBI Taxonomy" id="1967611"/>
    <lineage>
        <taxon>Bacteria</taxon>
        <taxon>Pseudomonadati</taxon>
        <taxon>Pseudomonadota</taxon>
        <taxon>Gammaproteobacteria</taxon>
        <taxon>Enterobacterales</taxon>
        <taxon>Enterobacteriaceae</taxon>
        <taxon>Salmonella</taxon>
    </lineage>
</organism>
<reference evidence="3" key="1">
    <citation type="journal article" date="2018" name="Genome Biol.">
        <title>SKESA: strategic k-mer extension for scrupulous assemblies.</title>
        <authorList>
            <person name="Souvorov A."/>
            <person name="Agarwala R."/>
            <person name="Lipman D.J."/>
        </authorList>
    </citation>
    <scope>NUCLEOTIDE SEQUENCE</scope>
    <source>
        <strain evidence="3">2584-68</strain>
    </source>
</reference>
<dbReference type="EMBL" id="DAATAH010000114">
    <property type="protein sequence ID" value="HAE7767705.1"/>
    <property type="molecule type" value="Genomic_DNA"/>
</dbReference>
<sequence>MAAPISNEEQAFMTELGKRISLLRKERELTQAQVAHSLNVSQQAVQSWEAGRRRIQISILPAVAGIFQVSLEELLKDGERKTGRKRGPSSRLEQQFQQIGQLPKAKQKLVSEMLDAVIMQAQQTRSDG</sequence>